<evidence type="ECO:0000256" key="1">
    <source>
        <dbReference type="SAM" id="MobiDB-lite"/>
    </source>
</evidence>
<sequence>MARPALPDRGVDPVALVQHPDRAVDLGLAQRRGAAQPPVEPLVRAEPLGEVTLGEGLHQVVDHPTAQRFADDPRLGGGGEHDHMPAEVRDDRGAWRVRKVLVEQHEVGSQPPGERDGLGGGVGDARHLEPRHPPDIARVEVGDAEVVVDDENPDHGAPTHPVDGAPDR</sequence>
<evidence type="ECO:0000313" key="3">
    <source>
        <dbReference type="Proteomes" id="UP000660454"/>
    </source>
</evidence>
<feature type="compositionally biased region" description="Basic and acidic residues" evidence="1">
    <location>
        <begin position="124"/>
        <end position="141"/>
    </location>
</feature>
<protein>
    <submittedName>
        <fullName evidence="2">Uncharacterized protein</fullName>
    </submittedName>
</protein>
<name>A0ABQ4GQH6_9ACTN</name>
<organism evidence="2 3">
    <name type="scientific">Microbispora siamensis</name>
    <dbReference type="NCBI Taxonomy" id="564413"/>
    <lineage>
        <taxon>Bacteria</taxon>
        <taxon>Bacillati</taxon>
        <taxon>Actinomycetota</taxon>
        <taxon>Actinomycetes</taxon>
        <taxon>Streptosporangiales</taxon>
        <taxon>Streptosporangiaceae</taxon>
        <taxon>Microbispora</taxon>
    </lineage>
</organism>
<keyword evidence="3" id="KW-1185">Reference proteome</keyword>
<dbReference type="Proteomes" id="UP000660454">
    <property type="component" value="Unassembled WGS sequence"/>
</dbReference>
<feature type="compositionally biased region" description="Acidic residues" evidence="1">
    <location>
        <begin position="142"/>
        <end position="152"/>
    </location>
</feature>
<feature type="compositionally biased region" description="Basic and acidic residues" evidence="1">
    <location>
        <begin position="69"/>
        <end position="106"/>
    </location>
</feature>
<gene>
    <name evidence="2" type="ORF">Msi02_44120</name>
</gene>
<reference evidence="2 3" key="1">
    <citation type="submission" date="2021-01" db="EMBL/GenBank/DDBJ databases">
        <title>Whole genome shotgun sequence of Microbispora siamensis NBRC 104113.</title>
        <authorList>
            <person name="Komaki H."/>
            <person name="Tamura T."/>
        </authorList>
    </citation>
    <scope>NUCLEOTIDE SEQUENCE [LARGE SCALE GENOMIC DNA]</scope>
    <source>
        <strain evidence="2 3">NBRC 104113</strain>
    </source>
</reference>
<dbReference type="EMBL" id="BOOF01000025">
    <property type="protein sequence ID" value="GIH63595.1"/>
    <property type="molecule type" value="Genomic_DNA"/>
</dbReference>
<proteinExistence type="predicted"/>
<feature type="region of interest" description="Disordered" evidence="1">
    <location>
        <begin position="62"/>
        <end position="168"/>
    </location>
</feature>
<accession>A0ABQ4GQH6</accession>
<comment type="caution">
    <text evidence="2">The sequence shown here is derived from an EMBL/GenBank/DDBJ whole genome shotgun (WGS) entry which is preliminary data.</text>
</comment>
<evidence type="ECO:0000313" key="2">
    <source>
        <dbReference type="EMBL" id="GIH63595.1"/>
    </source>
</evidence>